<dbReference type="Proteomes" id="UP000257016">
    <property type="component" value="Unassembled WGS sequence"/>
</dbReference>
<organism evidence="1 5">
    <name type="scientific">Cupriavidus taiwanensis</name>
    <dbReference type="NCBI Taxonomy" id="164546"/>
    <lineage>
        <taxon>Bacteria</taxon>
        <taxon>Pseudomonadati</taxon>
        <taxon>Pseudomonadota</taxon>
        <taxon>Betaproteobacteria</taxon>
        <taxon>Burkholderiales</taxon>
        <taxon>Burkholderiaceae</taxon>
        <taxon>Cupriavidus</taxon>
    </lineage>
</organism>
<dbReference type="GeneID" id="31819298"/>
<gene>
    <name evidence="2" type="ORF">CBM2586_P80002</name>
    <name evidence="1" type="ORF">CBM2589_P80002</name>
    <name evidence="3" type="ORF">CBM2636_P10140</name>
</gene>
<accession>A0A375HVH5</accession>
<name>A0A375HVH5_9BURK</name>
<evidence type="ECO:0008006" key="6">
    <source>
        <dbReference type="Google" id="ProtNLM"/>
    </source>
</evidence>
<dbReference type="EMBL" id="LT984815">
    <property type="protein sequence ID" value="SPD69229.1"/>
    <property type="molecule type" value="Genomic_DNA"/>
</dbReference>
<evidence type="ECO:0000313" key="3">
    <source>
        <dbReference type="EMBL" id="SPD69229.1"/>
    </source>
</evidence>
<proteinExistence type="predicted"/>
<dbReference type="Proteomes" id="UP000256297">
    <property type="component" value="Plasmid CBM2589_p"/>
</dbReference>
<dbReference type="AlphaFoldDB" id="A0A375HVH5"/>
<dbReference type="RefSeq" id="WP_012354507.1">
    <property type="nucleotide sequence ID" value="NZ_CBCRZP010000050.1"/>
</dbReference>
<evidence type="ECO:0000313" key="5">
    <source>
        <dbReference type="Proteomes" id="UP000256297"/>
    </source>
</evidence>
<evidence type="ECO:0000313" key="1">
    <source>
        <dbReference type="EMBL" id="SOY77353.1"/>
    </source>
</evidence>
<dbReference type="InterPro" id="IPR020994">
    <property type="entry name" value="Uncharacterised_Ca-bd_CcbP"/>
</dbReference>
<dbReference type="EMBL" id="OFSP01000076">
    <property type="protein sequence ID" value="SOY77353.1"/>
    <property type="molecule type" value="Genomic_DNA"/>
</dbReference>
<dbReference type="Proteomes" id="UP000254259">
    <property type="component" value="Plasmid CBM2636p"/>
</dbReference>
<evidence type="ECO:0000313" key="4">
    <source>
        <dbReference type="Proteomes" id="UP000254259"/>
    </source>
</evidence>
<evidence type="ECO:0000313" key="2">
    <source>
        <dbReference type="EMBL" id="SOY78231.1"/>
    </source>
</evidence>
<dbReference type="Pfam" id="PF11535">
    <property type="entry name" value="Calci_bind_CcbP"/>
    <property type="match status" value="1"/>
</dbReference>
<dbReference type="OMA" id="KDMYVEV"/>
<sequence length="121" mass="13855">MAKPGVNQHEQRISMEIVVDAYTEEECAMAWYCHLEDSLSFPFEARVHQAMAASPLRAGERVSVIVLAHDQLCRVAIFVRAQHNRRELVVPLAQLVPVRADQSTRLAVSDWHYWCDQGYSF</sequence>
<keyword evidence="3" id="KW-0614">Plasmid</keyword>
<geneLocation type="plasmid" evidence="5">
    <name>cbm2589_p</name>
</geneLocation>
<dbReference type="Gene3D" id="6.10.140.400">
    <property type="match status" value="2"/>
</dbReference>
<protein>
    <recommendedName>
        <fullName evidence="6">Calcium binding protein</fullName>
    </recommendedName>
</protein>
<geneLocation type="plasmid" evidence="4">
    <name>cbm2636p</name>
</geneLocation>
<geneLocation type="plasmid" evidence="3">
    <name>CBM2636p</name>
</geneLocation>
<dbReference type="EMBL" id="OFSN01000065">
    <property type="protein sequence ID" value="SOY78231.1"/>
    <property type="molecule type" value="Genomic_DNA"/>
</dbReference>
<reference evidence="4 5" key="1">
    <citation type="submission" date="2018-01" db="EMBL/GenBank/DDBJ databases">
        <authorList>
            <person name="Clerissi C."/>
        </authorList>
    </citation>
    <scope>NUCLEOTIDE SEQUENCE [LARGE SCALE GENOMIC DNA]</scope>
    <source>
        <strain evidence="2">Cupriavidus taiwanensis LMG 19430</strain>
        <strain evidence="1">Cupriavidus taiwanensis STM 3521</strain>
        <strain evidence="3">Cupriavidus taiwanensis SWF 66322</strain>
        <plasmid evidence="5">cbm2589_p</plasmid>
        <plasmid evidence="4">cbm2636p</plasmid>
        <plasmid evidence="3">CBM2636p</plasmid>
    </source>
</reference>